<feature type="transmembrane region" description="Helical" evidence="1">
    <location>
        <begin position="96"/>
        <end position="118"/>
    </location>
</feature>
<evidence type="ECO:0000256" key="1">
    <source>
        <dbReference type="SAM" id="Phobius"/>
    </source>
</evidence>
<reference evidence="2 3" key="1">
    <citation type="submission" date="2018-01" db="EMBL/GenBank/DDBJ databases">
        <title>The draft genome of an aniline degradation strain ANB-1.</title>
        <authorList>
            <person name="Zhang L."/>
            <person name="Jiang J."/>
        </authorList>
    </citation>
    <scope>NUCLEOTIDE SEQUENCE [LARGE SCALE GENOMIC DNA]</scope>
    <source>
        <strain evidence="2 3">ANB-1</strain>
    </source>
</reference>
<feature type="transmembrane region" description="Helical" evidence="1">
    <location>
        <begin position="70"/>
        <end position="90"/>
    </location>
</feature>
<keyword evidence="1" id="KW-0812">Transmembrane</keyword>
<dbReference type="RefSeq" id="WP_219929645.1">
    <property type="nucleotide sequence ID" value="NZ_POQS01000079.1"/>
</dbReference>
<gene>
    <name evidence="2" type="ORF">C1I89_33875</name>
</gene>
<feature type="non-terminal residue" evidence="2">
    <location>
        <position position="131"/>
    </location>
</feature>
<protein>
    <submittedName>
        <fullName evidence="2">Uncharacterized protein</fullName>
    </submittedName>
</protein>
<evidence type="ECO:0000313" key="3">
    <source>
        <dbReference type="Proteomes" id="UP000235994"/>
    </source>
</evidence>
<keyword evidence="3" id="KW-1185">Reference proteome</keyword>
<proteinExistence type="predicted"/>
<comment type="caution">
    <text evidence="2">The sequence shown here is derived from an EMBL/GenBank/DDBJ whole genome shotgun (WGS) entry which is preliminary data.</text>
</comment>
<keyword evidence="1" id="KW-0472">Membrane</keyword>
<dbReference type="Proteomes" id="UP000235994">
    <property type="component" value="Unassembled WGS sequence"/>
</dbReference>
<dbReference type="AlphaFoldDB" id="A0A2N8K819"/>
<accession>A0A2N8K819</accession>
<name>A0A2N8K819_9BURK</name>
<dbReference type="EMBL" id="POQS01000079">
    <property type="protein sequence ID" value="PND29603.1"/>
    <property type="molecule type" value="Genomic_DNA"/>
</dbReference>
<sequence length="131" mass="13696">MLTGIRTSVVGALLPAVTEWAKRMGELGRANREAISQRILEGLREFWSMLRPIGNAVSWVAERVGGFGNLLGGVAAVMATRLIVSILLVVASLLKLGYTAVVVGARLTASFLGGLLSVSRGLVGLAARAIP</sequence>
<organism evidence="2 3">
    <name type="scientific">Achromobacter pulmonis</name>
    <dbReference type="NCBI Taxonomy" id="1389932"/>
    <lineage>
        <taxon>Bacteria</taxon>
        <taxon>Pseudomonadati</taxon>
        <taxon>Pseudomonadota</taxon>
        <taxon>Betaproteobacteria</taxon>
        <taxon>Burkholderiales</taxon>
        <taxon>Alcaligenaceae</taxon>
        <taxon>Achromobacter</taxon>
    </lineage>
</organism>
<evidence type="ECO:0000313" key="2">
    <source>
        <dbReference type="EMBL" id="PND29603.1"/>
    </source>
</evidence>
<keyword evidence="1" id="KW-1133">Transmembrane helix</keyword>